<comment type="caution">
    <text evidence="2">The sequence shown here is derived from an EMBL/GenBank/DDBJ whole genome shotgun (WGS) entry which is preliminary data.</text>
</comment>
<protein>
    <submittedName>
        <fullName evidence="2">Uncharacterized protein</fullName>
    </submittedName>
</protein>
<dbReference type="Proteomes" id="UP000580250">
    <property type="component" value="Unassembled WGS sequence"/>
</dbReference>
<accession>A0A6V7WRK8</accession>
<proteinExistence type="predicted"/>
<dbReference type="AlphaFoldDB" id="A0A6V7WRK8"/>
<evidence type="ECO:0000256" key="1">
    <source>
        <dbReference type="SAM" id="MobiDB-lite"/>
    </source>
</evidence>
<feature type="region of interest" description="Disordered" evidence="1">
    <location>
        <begin position="18"/>
        <end position="91"/>
    </location>
</feature>
<feature type="compositionally biased region" description="Basic residues" evidence="1">
    <location>
        <begin position="45"/>
        <end position="67"/>
    </location>
</feature>
<gene>
    <name evidence="2" type="ORF">MENT_LOCUS42426</name>
</gene>
<feature type="compositionally biased region" description="Acidic residues" evidence="1">
    <location>
        <begin position="23"/>
        <end position="39"/>
    </location>
</feature>
<evidence type="ECO:0000313" key="2">
    <source>
        <dbReference type="EMBL" id="CAD2189689.1"/>
    </source>
</evidence>
<dbReference type="EMBL" id="CAJEWN010000764">
    <property type="protein sequence ID" value="CAD2189689.1"/>
    <property type="molecule type" value="Genomic_DNA"/>
</dbReference>
<reference evidence="2 3" key="1">
    <citation type="submission" date="2020-08" db="EMBL/GenBank/DDBJ databases">
        <authorList>
            <person name="Koutsovoulos G."/>
            <person name="Danchin GJ E."/>
        </authorList>
    </citation>
    <scope>NUCLEOTIDE SEQUENCE [LARGE SCALE GENOMIC DNA]</scope>
</reference>
<evidence type="ECO:0000313" key="3">
    <source>
        <dbReference type="Proteomes" id="UP000580250"/>
    </source>
</evidence>
<sequence length="101" mass="11609">MVFYVNFAYSMQRGDVELTEIQPDTDDGGYETDDGEADIESGRPSRGRRQRGSSRARRHGGSSRGRRNKELESIQEENEETIHEENEEKTEDECCECCIIM</sequence>
<organism evidence="2 3">
    <name type="scientific">Meloidogyne enterolobii</name>
    <name type="common">Root-knot nematode worm</name>
    <name type="synonym">Meloidogyne mayaguensis</name>
    <dbReference type="NCBI Taxonomy" id="390850"/>
    <lineage>
        <taxon>Eukaryota</taxon>
        <taxon>Metazoa</taxon>
        <taxon>Ecdysozoa</taxon>
        <taxon>Nematoda</taxon>
        <taxon>Chromadorea</taxon>
        <taxon>Rhabditida</taxon>
        <taxon>Tylenchina</taxon>
        <taxon>Tylenchomorpha</taxon>
        <taxon>Tylenchoidea</taxon>
        <taxon>Meloidogynidae</taxon>
        <taxon>Meloidogyninae</taxon>
        <taxon>Meloidogyne</taxon>
    </lineage>
</organism>
<name>A0A6V7WRK8_MELEN</name>